<dbReference type="SUPFAM" id="SSF53448">
    <property type="entry name" value="Nucleotide-diphospho-sugar transferases"/>
    <property type="match status" value="1"/>
</dbReference>
<dbReference type="KEGG" id="afo:Afer_1817"/>
<name>C7M183_ACIFD</name>
<dbReference type="Gene3D" id="3.90.550.10">
    <property type="entry name" value="Spore Coat Polysaccharide Biosynthesis Protein SpsA, Chain A"/>
    <property type="match status" value="1"/>
</dbReference>
<evidence type="ECO:0000313" key="2">
    <source>
        <dbReference type="EMBL" id="ACU54731.1"/>
    </source>
</evidence>
<dbReference type="CAZy" id="GT2">
    <property type="family name" value="Glycosyltransferase Family 2"/>
</dbReference>
<dbReference type="InterPro" id="IPR001173">
    <property type="entry name" value="Glyco_trans_2-like"/>
</dbReference>
<dbReference type="CDD" id="cd00761">
    <property type="entry name" value="Glyco_tranf_GTA_type"/>
    <property type="match status" value="1"/>
</dbReference>
<dbReference type="GO" id="GO:0016740">
    <property type="term" value="F:transferase activity"/>
    <property type="evidence" value="ECO:0007669"/>
    <property type="project" value="UniProtKB-KW"/>
</dbReference>
<dbReference type="EMBL" id="CP001631">
    <property type="protein sequence ID" value="ACU54731.1"/>
    <property type="molecule type" value="Genomic_DNA"/>
</dbReference>
<evidence type="ECO:0000313" key="3">
    <source>
        <dbReference type="Proteomes" id="UP000000771"/>
    </source>
</evidence>
<dbReference type="AlphaFoldDB" id="C7M183"/>
<dbReference type="STRING" id="525909.Afer_1817"/>
<dbReference type="InterPro" id="IPR029044">
    <property type="entry name" value="Nucleotide-diphossugar_trans"/>
</dbReference>
<accession>C7M183</accession>
<organism evidence="2 3">
    <name type="scientific">Acidimicrobium ferrooxidans (strain DSM 10331 / JCM 15462 / NBRC 103882 / ICP)</name>
    <dbReference type="NCBI Taxonomy" id="525909"/>
    <lineage>
        <taxon>Bacteria</taxon>
        <taxon>Bacillati</taxon>
        <taxon>Actinomycetota</taxon>
        <taxon>Acidimicrobiia</taxon>
        <taxon>Acidimicrobiales</taxon>
        <taxon>Acidimicrobiaceae</taxon>
        <taxon>Acidimicrobium</taxon>
    </lineage>
</organism>
<reference evidence="2 3" key="1">
    <citation type="journal article" date="2009" name="Stand. Genomic Sci.">
        <title>Complete genome sequence of Acidimicrobium ferrooxidans type strain (ICP).</title>
        <authorList>
            <person name="Clum A."/>
            <person name="Nolan M."/>
            <person name="Lang E."/>
            <person name="Glavina Del Rio T."/>
            <person name="Tice H."/>
            <person name="Copeland A."/>
            <person name="Cheng J.F."/>
            <person name="Lucas S."/>
            <person name="Chen F."/>
            <person name="Bruce D."/>
            <person name="Goodwin L."/>
            <person name="Pitluck S."/>
            <person name="Ivanova N."/>
            <person name="Mavrommatis K."/>
            <person name="Mikhailova N."/>
            <person name="Pati A."/>
            <person name="Chen A."/>
            <person name="Palaniappan K."/>
            <person name="Goker M."/>
            <person name="Spring S."/>
            <person name="Land M."/>
            <person name="Hauser L."/>
            <person name="Chang Y.J."/>
            <person name="Jeffries C.C."/>
            <person name="Chain P."/>
            <person name="Bristow J."/>
            <person name="Eisen J.A."/>
            <person name="Markowitz V."/>
            <person name="Hugenholtz P."/>
            <person name="Kyrpides N.C."/>
            <person name="Klenk H.P."/>
            <person name="Lapidus A."/>
        </authorList>
    </citation>
    <scope>NUCLEOTIDE SEQUENCE [LARGE SCALE GENOMIC DNA]</scope>
    <source>
        <strain evidence="3">DSM 10331 / JCM 15462 / NBRC 103882 / ICP</strain>
    </source>
</reference>
<dbReference type="PANTHER" id="PTHR43685">
    <property type="entry name" value="GLYCOSYLTRANSFERASE"/>
    <property type="match status" value="1"/>
</dbReference>
<dbReference type="Pfam" id="PF00535">
    <property type="entry name" value="Glycos_transf_2"/>
    <property type="match status" value="1"/>
</dbReference>
<keyword evidence="2" id="KW-0808">Transferase</keyword>
<sequence length="308" mass="33565">MERSTAPSPTSHPAITVSVVIAAYNAAATITDALESVHRQQYPPIEIIVVDDGSTDDTIAVVERSGLTSAIIRQANQGPSRARNAGVRAAHGDWIAFLDADDVWHPAKLAEQVAVVERHGDAAIVATDWARALDQLGVPAASHLEWFGYRDLVVLNRFQTSTVLMRRAVLDAIGGFDASLDGVEDWDCWLRGALHGPVALLHAPLVLYRDSPGGVSKDLRRLRAGAIAVMERERQRGVLHPDDAQDLLAWHLERLFVAEVLVRDWPGALDALKDVLLAPPHAHLRAARGLLGPFLLERLNRRRGRAAA</sequence>
<gene>
    <name evidence="2" type="ordered locus">Afer_1817</name>
</gene>
<dbReference type="PANTHER" id="PTHR43685:SF11">
    <property type="entry name" value="GLYCOSYLTRANSFERASE TAGX-RELATED"/>
    <property type="match status" value="1"/>
</dbReference>
<dbReference type="InterPro" id="IPR050834">
    <property type="entry name" value="Glycosyltransf_2"/>
</dbReference>
<feature type="domain" description="Glycosyltransferase 2-like" evidence="1">
    <location>
        <begin position="18"/>
        <end position="127"/>
    </location>
</feature>
<dbReference type="HOGENOM" id="CLU_025996_0_0_11"/>
<keyword evidence="3" id="KW-1185">Reference proteome</keyword>
<dbReference type="Proteomes" id="UP000000771">
    <property type="component" value="Chromosome"/>
</dbReference>
<evidence type="ECO:0000259" key="1">
    <source>
        <dbReference type="Pfam" id="PF00535"/>
    </source>
</evidence>
<dbReference type="eggNOG" id="COG0463">
    <property type="taxonomic scope" value="Bacteria"/>
</dbReference>
<proteinExistence type="predicted"/>
<protein>
    <submittedName>
        <fullName evidence="2">Glycosyl transferase family 2</fullName>
    </submittedName>
</protein>